<keyword evidence="5" id="KW-0732">Signal</keyword>
<sequence length="264" mass="27722">MIKKIIVFVCVLGLAASISPALAVKPENPGFSLPSNAIEVAPNVFSLGKVYDAQSHKMVEGYAIVHKSGNARGNSGNAKPSKAGQKCYGYLASGAKWKTVEDWEVFGGAGLNADFVLSNTSANIDKWETAAGTPSVLGTGSVGTGSITDPNILDNKNQVSFGVLDSGTIAVTIVWGIFSGPTFGRELVAWDQIYNTNFTWSNSGESGKMDFENISTHELGHAVGMGDIYTSSCSEVTMYGYGALGETAKRDLAPADVTGVSQLY</sequence>
<keyword evidence="4" id="KW-0862">Zinc</keyword>
<evidence type="ECO:0000256" key="2">
    <source>
        <dbReference type="ARBA" id="ARBA00022723"/>
    </source>
</evidence>
<dbReference type="InterPro" id="IPR001818">
    <property type="entry name" value="Pept_M10_metallopeptidase"/>
</dbReference>
<dbReference type="Gene3D" id="3.40.390.10">
    <property type="entry name" value="Collagenase (Catalytic Domain)"/>
    <property type="match status" value="1"/>
</dbReference>
<evidence type="ECO:0000256" key="3">
    <source>
        <dbReference type="ARBA" id="ARBA00022801"/>
    </source>
</evidence>
<dbReference type="GO" id="GO:0004222">
    <property type="term" value="F:metalloendopeptidase activity"/>
    <property type="evidence" value="ECO:0007669"/>
    <property type="project" value="InterPro"/>
</dbReference>
<keyword evidence="3" id="KW-0378">Hydrolase</keyword>
<keyword evidence="2" id="KW-0479">Metal-binding</keyword>
<evidence type="ECO:0000259" key="6">
    <source>
        <dbReference type="Pfam" id="PF00413"/>
    </source>
</evidence>
<dbReference type="STRING" id="1802660.A2735_01680"/>
<dbReference type="SUPFAM" id="SSF55486">
    <property type="entry name" value="Metalloproteases ('zincins'), catalytic domain"/>
    <property type="match status" value="1"/>
</dbReference>
<reference evidence="7 8" key="1">
    <citation type="journal article" date="2016" name="Nat. Commun.">
        <title>Thousands of microbial genomes shed light on interconnected biogeochemical processes in an aquifer system.</title>
        <authorList>
            <person name="Anantharaman K."/>
            <person name="Brown C.T."/>
            <person name="Hug L.A."/>
            <person name="Sharon I."/>
            <person name="Castelle C.J."/>
            <person name="Probst A.J."/>
            <person name="Thomas B.C."/>
            <person name="Singh A."/>
            <person name="Wilkins M.J."/>
            <person name="Karaoz U."/>
            <person name="Brodie E.L."/>
            <person name="Williams K.H."/>
            <person name="Hubbard S.S."/>
            <person name="Banfield J.F."/>
        </authorList>
    </citation>
    <scope>NUCLEOTIDE SEQUENCE [LARGE SCALE GENOMIC DNA]</scope>
</reference>
<dbReference type="AlphaFoldDB" id="A0A1F8E9N9"/>
<evidence type="ECO:0000256" key="4">
    <source>
        <dbReference type="ARBA" id="ARBA00022833"/>
    </source>
</evidence>
<dbReference type="Proteomes" id="UP000178520">
    <property type="component" value="Unassembled WGS sequence"/>
</dbReference>
<feature type="signal peptide" evidence="5">
    <location>
        <begin position="1"/>
        <end position="23"/>
    </location>
</feature>
<keyword evidence="1" id="KW-0645">Protease</keyword>
<feature type="domain" description="Peptidase M10 metallopeptidase" evidence="6">
    <location>
        <begin position="195"/>
        <end position="264"/>
    </location>
</feature>
<dbReference type="InterPro" id="IPR024079">
    <property type="entry name" value="MetalloPept_cat_dom_sf"/>
</dbReference>
<dbReference type="GO" id="GO:0008270">
    <property type="term" value="F:zinc ion binding"/>
    <property type="evidence" value="ECO:0007669"/>
    <property type="project" value="InterPro"/>
</dbReference>
<dbReference type="Pfam" id="PF00413">
    <property type="entry name" value="Peptidase_M10"/>
    <property type="match status" value="1"/>
</dbReference>
<evidence type="ECO:0000256" key="1">
    <source>
        <dbReference type="ARBA" id="ARBA00022670"/>
    </source>
</evidence>
<comment type="caution">
    <text evidence="7">The sequence shown here is derived from an EMBL/GenBank/DDBJ whole genome shotgun (WGS) entry which is preliminary data.</text>
</comment>
<gene>
    <name evidence="7" type="ORF">A2735_01680</name>
</gene>
<dbReference type="GO" id="GO:0006508">
    <property type="term" value="P:proteolysis"/>
    <property type="evidence" value="ECO:0007669"/>
    <property type="project" value="UniProtKB-KW"/>
</dbReference>
<dbReference type="GO" id="GO:0031012">
    <property type="term" value="C:extracellular matrix"/>
    <property type="evidence" value="ECO:0007669"/>
    <property type="project" value="InterPro"/>
</dbReference>
<protein>
    <recommendedName>
        <fullName evidence="6">Peptidase M10 metallopeptidase domain-containing protein</fullName>
    </recommendedName>
</protein>
<accession>A0A1F8E9N9</accession>
<dbReference type="EMBL" id="MGJA01000011">
    <property type="protein sequence ID" value="OGM97586.1"/>
    <property type="molecule type" value="Genomic_DNA"/>
</dbReference>
<name>A0A1F8E9N9_9BACT</name>
<organism evidence="7 8">
    <name type="scientific">Candidatus Yanofskybacteria bacterium RIFCSPHIGHO2_01_FULL_41_21</name>
    <dbReference type="NCBI Taxonomy" id="1802660"/>
    <lineage>
        <taxon>Bacteria</taxon>
        <taxon>Candidatus Yanofskyibacteriota</taxon>
    </lineage>
</organism>
<evidence type="ECO:0000313" key="7">
    <source>
        <dbReference type="EMBL" id="OGM97586.1"/>
    </source>
</evidence>
<proteinExistence type="predicted"/>
<feature type="chain" id="PRO_5009535317" description="Peptidase M10 metallopeptidase domain-containing protein" evidence="5">
    <location>
        <begin position="24"/>
        <end position="264"/>
    </location>
</feature>
<evidence type="ECO:0000256" key="5">
    <source>
        <dbReference type="SAM" id="SignalP"/>
    </source>
</evidence>
<evidence type="ECO:0000313" key="8">
    <source>
        <dbReference type="Proteomes" id="UP000178520"/>
    </source>
</evidence>